<dbReference type="AlphaFoldDB" id="A0A511UTV8"/>
<dbReference type="PANTHER" id="PTHR36924">
    <property type="entry name" value="ANTITOXIN HIGA-1"/>
    <property type="match status" value="1"/>
</dbReference>
<feature type="domain" description="HTH cro/C1-type" evidence="2">
    <location>
        <begin position="21"/>
        <end position="66"/>
    </location>
</feature>
<comment type="caution">
    <text evidence="3">The sequence shown here is derived from an EMBL/GenBank/DDBJ whole genome shotgun (WGS) entry which is preliminary data.</text>
</comment>
<dbReference type="InterPro" id="IPR001387">
    <property type="entry name" value="Cro/C1-type_HTH"/>
</dbReference>
<dbReference type="PANTHER" id="PTHR36924:SF1">
    <property type="entry name" value="ANTITOXIN HIGA-1"/>
    <property type="match status" value="1"/>
</dbReference>
<dbReference type="OrthoDB" id="9793869at2"/>
<dbReference type="RefSeq" id="WP_146876047.1">
    <property type="nucleotide sequence ID" value="NZ_BJXV01000017.1"/>
</dbReference>
<reference evidence="3 4" key="1">
    <citation type="submission" date="2019-07" db="EMBL/GenBank/DDBJ databases">
        <title>Whole genome shotgun sequence of Halomonas variabilis NBRC 102410.</title>
        <authorList>
            <person name="Hosoyama A."/>
            <person name="Uohara A."/>
            <person name="Ohji S."/>
            <person name="Ichikawa N."/>
        </authorList>
    </citation>
    <scope>NUCLEOTIDE SEQUENCE [LARGE SCALE GENOMIC DNA]</scope>
    <source>
        <strain evidence="3 4">NBRC 102410</strain>
    </source>
</reference>
<dbReference type="NCBIfam" id="TIGR02607">
    <property type="entry name" value="antidote_HigA"/>
    <property type="match status" value="1"/>
</dbReference>
<dbReference type="SUPFAM" id="SSF47413">
    <property type="entry name" value="lambda repressor-like DNA-binding domains"/>
    <property type="match status" value="1"/>
</dbReference>
<evidence type="ECO:0000259" key="2">
    <source>
        <dbReference type="PROSITE" id="PS50943"/>
    </source>
</evidence>
<keyword evidence="1" id="KW-0238">DNA-binding</keyword>
<dbReference type="SMART" id="SM00530">
    <property type="entry name" value="HTH_XRE"/>
    <property type="match status" value="1"/>
</dbReference>
<dbReference type="InterPro" id="IPR010982">
    <property type="entry name" value="Lambda_DNA-bd_dom_sf"/>
</dbReference>
<evidence type="ECO:0000256" key="1">
    <source>
        <dbReference type="ARBA" id="ARBA00023125"/>
    </source>
</evidence>
<evidence type="ECO:0000313" key="3">
    <source>
        <dbReference type="EMBL" id="GEN29128.1"/>
    </source>
</evidence>
<dbReference type="EMBL" id="BJXV01000017">
    <property type="protein sequence ID" value="GEN29128.1"/>
    <property type="molecule type" value="Genomic_DNA"/>
</dbReference>
<keyword evidence="4" id="KW-1185">Reference proteome</keyword>
<name>A0A511UTV8_9GAMM</name>
<accession>A0A511UTV8</accession>
<dbReference type="Proteomes" id="UP000321303">
    <property type="component" value="Unassembled WGS sequence"/>
</dbReference>
<dbReference type="GO" id="GO:0003677">
    <property type="term" value="F:DNA binding"/>
    <property type="evidence" value="ECO:0007669"/>
    <property type="project" value="UniProtKB-KW"/>
</dbReference>
<protein>
    <submittedName>
        <fullName evidence="3">Transcriptional regulator</fullName>
    </submittedName>
</protein>
<evidence type="ECO:0000313" key="4">
    <source>
        <dbReference type="Proteomes" id="UP000321303"/>
    </source>
</evidence>
<organism evidence="3 4">
    <name type="scientific">Halovibrio variabilis</name>
    <dbReference type="NCBI Taxonomy" id="31910"/>
    <lineage>
        <taxon>Bacteria</taxon>
        <taxon>Pseudomonadati</taxon>
        <taxon>Pseudomonadota</taxon>
        <taxon>Gammaproteobacteria</taxon>
        <taxon>Oceanospirillales</taxon>
        <taxon>Halomonadaceae</taxon>
        <taxon>Halovibrio</taxon>
    </lineage>
</organism>
<gene>
    <name evidence="3" type="ORF">HVA01_27740</name>
</gene>
<dbReference type="CDD" id="cd00093">
    <property type="entry name" value="HTH_XRE"/>
    <property type="match status" value="1"/>
</dbReference>
<proteinExistence type="predicted"/>
<dbReference type="Gene3D" id="1.10.260.40">
    <property type="entry name" value="lambda repressor-like DNA-binding domains"/>
    <property type="match status" value="1"/>
</dbReference>
<dbReference type="PROSITE" id="PS50943">
    <property type="entry name" value="HTH_CROC1"/>
    <property type="match status" value="1"/>
</dbReference>
<sequence length="93" mass="10197">MNRMHNPAHPGAVLREYIGDISVTQAAQQLGVTRTALSRILNGNAGISADMALRLEQALGTSAEMWLEMQLKYELWQASQRPRSQVTPLHAAG</sequence>
<dbReference type="InterPro" id="IPR013430">
    <property type="entry name" value="Toxin_antidote_HigA"/>
</dbReference>
<dbReference type="Pfam" id="PF01381">
    <property type="entry name" value="HTH_3"/>
    <property type="match status" value="1"/>
</dbReference>